<keyword evidence="5" id="KW-0106">Calcium</keyword>
<reference evidence="8" key="1">
    <citation type="journal article" date="2014" name="Int. J. Syst. Evol. Microbiol.">
        <title>Complete genome sequence of Corynebacterium casei LMG S-19264T (=DSM 44701T), isolated from a smear-ripened cheese.</title>
        <authorList>
            <consortium name="US DOE Joint Genome Institute (JGI-PGF)"/>
            <person name="Walter F."/>
            <person name="Albersmeier A."/>
            <person name="Kalinowski J."/>
            <person name="Ruckert C."/>
        </authorList>
    </citation>
    <scope>NUCLEOTIDE SEQUENCE</scope>
    <source>
        <strain evidence="8">KCTC 23077</strain>
    </source>
</reference>
<organism evidence="8 9">
    <name type="scientific">Cognatilysobacter bugurensis</name>
    <dbReference type="NCBI Taxonomy" id="543356"/>
    <lineage>
        <taxon>Bacteria</taxon>
        <taxon>Pseudomonadati</taxon>
        <taxon>Pseudomonadota</taxon>
        <taxon>Gammaproteobacteria</taxon>
        <taxon>Lysobacterales</taxon>
        <taxon>Lysobacteraceae</taxon>
        <taxon>Cognatilysobacter</taxon>
    </lineage>
</organism>
<comment type="subcellular location">
    <subcellularLocation>
        <location evidence="1">Fimbrium</location>
    </subcellularLocation>
</comment>
<dbReference type="SUPFAM" id="SSF50998">
    <property type="entry name" value="Quinoprotein alcohol dehydrogenase-like"/>
    <property type="match status" value="1"/>
</dbReference>
<evidence type="ECO:0000256" key="2">
    <source>
        <dbReference type="ARBA" id="ARBA00008387"/>
    </source>
</evidence>
<gene>
    <name evidence="8" type="ORF">GCM10007067_11850</name>
</gene>
<dbReference type="AlphaFoldDB" id="A0A918SXI9"/>
<protein>
    <submittedName>
        <fullName evidence="8">Pilus biosynthesis protein</fullName>
    </submittedName>
</protein>
<keyword evidence="3" id="KW-1029">Fimbrium biogenesis</keyword>
<keyword evidence="9" id="KW-1185">Reference proteome</keyword>
<dbReference type="Pfam" id="PF05567">
    <property type="entry name" value="T4P_PilY1"/>
    <property type="match status" value="1"/>
</dbReference>
<evidence type="ECO:0000256" key="1">
    <source>
        <dbReference type="ARBA" id="ARBA00004561"/>
    </source>
</evidence>
<evidence type="ECO:0000256" key="4">
    <source>
        <dbReference type="ARBA" id="ARBA00022723"/>
    </source>
</evidence>
<name>A0A918SXI9_9GAMM</name>
<dbReference type="GO" id="GO:0009289">
    <property type="term" value="C:pilus"/>
    <property type="evidence" value="ECO:0007669"/>
    <property type="project" value="UniProtKB-SubCell"/>
</dbReference>
<evidence type="ECO:0000313" key="8">
    <source>
        <dbReference type="EMBL" id="GHA76260.1"/>
    </source>
</evidence>
<evidence type="ECO:0000313" key="9">
    <source>
        <dbReference type="Proteomes" id="UP000646426"/>
    </source>
</evidence>
<evidence type="ECO:0000256" key="5">
    <source>
        <dbReference type="ARBA" id="ARBA00022837"/>
    </source>
</evidence>
<dbReference type="Proteomes" id="UP000646426">
    <property type="component" value="Unassembled WGS sequence"/>
</dbReference>
<reference evidence="8" key="2">
    <citation type="submission" date="2020-09" db="EMBL/GenBank/DDBJ databases">
        <authorList>
            <person name="Sun Q."/>
            <person name="Kim S."/>
        </authorList>
    </citation>
    <scope>NUCLEOTIDE SEQUENCE</scope>
    <source>
        <strain evidence="8">KCTC 23077</strain>
    </source>
</reference>
<evidence type="ECO:0000256" key="3">
    <source>
        <dbReference type="ARBA" id="ARBA00022558"/>
    </source>
</evidence>
<dbReference type="InterPro" id="IPR008707">
    <property type="entry name" value="B-propeller_PilY1"/>
</dbReference>
<dbReference type="GO" id="GO:0046872">
    <property type="term" value="F:metal ion binding"/>
    <property type="evidence" value="ECO:0007669"/>
    <property type="project" value="UniProtKB-KW"/>
</dbReference>
<keyword evidence="6" id="KW-0281">Fimbrium</keyword>
<comment type="caution">
    <text evidence="8">The sequence shown here is derived from an EMBL/GenBank/DDBJ whole genome shotgun (WGS) entry which is preliminary data.</text>
</comment>
<sequence length="1169" mass="124322">MPAREALDMIRSNIPNRSSAPARTSWAFVAAFVATVLGLPVHANVSIPKVPLQSGVAVPPNIMFILDDSGSMQSEIMPDEVAYNVSYYRAADGTWTTYQSPALSIGFVYIRPDFPYGATDTGQYNNFVADPSDEFGRIARSSHFNKLYYNPAITYVPWAKSDGSLYANASPTCAPHNPENTGVGCRNLTVAVSNQSGNWQRNSVDTTCQTSACIVENGTRSYYPATYYTYNGTNAAGAVDWNGANYTERRILSTTASYTGEGRGARKDCTQGACTYAQEIQNFANWYTYYRSRILAARAGIGRAFSQLPPSSEASPAPRVGFAAINKAAGPVDGVSSATVIRGVREFSGTDRQNFFTSLYTHTIPRAGTPLRRALDDVGLYFSRPDNTGPWSKTPGTTNTAAHLSCRQNYSILMTDGYWNGDAASGGAAEDTDSAGMSAPITGPAGSGLSYQMAAKTEPFSDDRADTLADVAMHFWKRDLRTDLRNNVPAKEPNVAFWQHMVTYGVGLGVTGNVIPDVAFAAIRTMADVAWANPHTTNPGKIDDLLHAAVNSRGGFFNASNPDAFAAGLRDVLISIGQDTASGSSVVTNSASSKDADRVYQASYLEGRWAGELAAYPITNGVIGGTPVWEASKKFPADYTTRKIFTWSGTSGVAFPTLSQTTALTADVAAYVRGDRSNEKSNGGALRTRVHLLGDIVNSSPVYVKDLDTVFVGANDGMLHAFATGGDASAQGAERFAYVPRGIDLAALKAYAQPEYGHEYFVDGPIVVSSTQQTPNKRILVGTLGRGGRGLFALDVTAPGSFAANKVLWDIADTAGLGNVISRPVIAKLNNGVTGLIVANGPNSDTHRAQLFIFNLETGALIAQLDTKVGSSTTPNGLSQPNGWDVNGDQAVDFVYAGDLRGNLWKFDISNSNTGQWGPAYGNSNSPSPMFVAKGPGGTLQPITGGVTVAIDPTTYKRWVFFGTGRYLTTSDLTDKSVQSWYGLMDDGSMIGDHRGANSPITKRNINVQNSTDSERATQRAFEPTTPLPADTRGWFIDLLTPPNATAEGERMIGAQIVDGTMLVTTSVIPSGDECLDGGTGYINAVGAFTGTAGDSPYFDVDGDGTYETLTSGGKETGIGSVATPGMPGDLAMLDDSVVVGDHTTKITKPKKPSSVLLGRVSWREILLD</sequence>
<dbReference type="InterPro" id="IPR011047">
    <property type="entry name" value="Quinoprotein_ADH-like_sf"/>
</dbReference>
<comment type="similarity">
    <text evidence="2">Belongs to the PilY1 family.</text>
</comment>
<feature type="domain" description="PilY1 beta-propeller" evidence="7">
    <location>
        <begin position="709"/>
        <end position="1009"/>
    </location>
</feature>
<proteinExistence type="inferred from homology"/>
<accession>A0A918SXI9</accession>
<dbReference type="EMBL" id="BMYD01000001">
    <property type="protein sequence ID" value="GHA76260.1"/>
    <property type="molecule type" value="Genomic_DNA"/>
</dbReference>
<evidence type="ECO:0000259" key="7">
    <source>
        <dbReference type="Pfam" id="PF05567"/>
    </source>
</evidence>
<keyword evidence="4" id="KW-0479">Metal-binding</keyword>
<evidence type="ECO:0000256" key="6">
    <source>
        <dbReference type="ARBA" id="ARBA00023263"/>
    </source>
</evidence>